<dbReference type="InterPro" id="IPR006426">
    <property type="entry name" value="Asn_synth_AEB"/>
</dbReference>
<dbReference type="InterPro" id="IPR051786">
    <property type="entry name" value="ASN_synthetase/amidase"/>
</dbReference>
<dbReference type="InterPro" id="IPR029055">
    <property type="entry name" value="Ntn_hydrolases_N"/>
</dbReference>
<dbReference type="PANTHER" id="PTHR43284:SF1">
    <property type="entry name" value="ASPARAGINE SYNTHETASE"/>
    <property type="match status" value="1"/>
</dbReference>
<dbReference type="InterPro" id="IPR001962">
    <property type="entry name" value="Asn_synthase"/>
</dbReference>
<feature type="domain" description="Glutamine amidotransferase type-2" evidence="9">
    <location>
        <begin position="2"/>
        <end position="256"/>
    </location>
</feature>
<evidence type="ECO:0000256" key="7">
    <source>
        <dbReference type="ARBA" id="ARBA00048741"/>
    </source>
</evidence>
<dbReference type="PANTHER" id="PTHR43284">
    <property type="entry name" value="ASPARAGINE SYNTHETASE (GLUTAMINE-HYDROLYZING)"/>
    <property type="match status" value="1"/>
</dbReference>
<feature type="binding site" evidence="8">
    <location>
        <position position="140"/>
    </location>
    <ligand>
        <name>L-glutamine</name>
        <dbReference type="ChEBI" id="CHEBI:58359"/>
    </ligand>
</feature>
<dbReference type="GO" id="GO:0004066">
    <property type="term" value="F:asparagine synthase (glutamine-hydrolyzing) activity"/>
    <property type="evidence" value="ECO:0007669"/>
    <property type="project" value="UniProtKB-EC"/>
</dbReference>
<proteinExistence type="inferred from homology"/>
<keyword evidence="5 8" id="KW-0067">ATP-binding</keyword>
<organism evidence="10 11">
    <name type="scientific">Rubrivivax rivuli</name>
    <dbReference type="NCBI Taxonomy" id="1862385"/>
    <lineage>
        <taxon>Bacteria</taxon>
        <taxon>Pseudomonadati</taxon>
        <taxon>Pseudomonadota</taxon>
        <taxon>Betaproteobacteria</taxon>
        <taxon>Burkholderiales</taxon>
        <taxon>Sphaerotilaceae</taxon>
        <taxon>Rubrivivax</taxon>
    </lineage>
</organism>
<reference evidence="10 11" key="1">
    <citation type="submission" date="2019-01" db="EMBL/GenBank/DDBJ databases">
        <authorList>
            <person name="Chen W.-M."/>
        </authorList>
    </citation>
    <scope>NUCLEOTIDE SEQUENCE [LARGE SCALE GENOMIC DNA]</scope>
    <source>
        <strain evidence="10 11">KYPY4</strain>
    </source>
</reference>
<dbReference type="EMBL" id="SACR01000007">
    <property type="protein sequence ID" value="RVU43426.1"/>
    <property type="molecule type" value="Genomic_DNA"/>
</dbReference>
<keyword evidence="4 8" id="KW-0547">Nucleotide-binding</keyword>
<evidence type="ECO:0000256" key="8">
    <source>
        <dbReference type="PIRSR" id="PIRSR001589-2"/>
    </source>
</evidence>
<evidence type="ECO:0000256" key="2">
    <source>
        <dbReference type="ARBA" id="ARBA00005752"/>
    </source>
</evidence>
<evidence type="ECO:0000313" key="11">
    <source>
        <dbReference type="Proteomes" id="UP000285575"/>
    </source>
</evidence>
<evidence type="ECO:0000256" key="1">
    <source>
        <dbReference type="ARBA" id="ARBA00005187"/>
    </source>
</evidence>
<evidence type="ECO:0000256" key="6">
    <source>
        <dbReference type="ARBA" id="ARBA00022962"/>
    </source>
</evidence>
<keyword evidence="6" id="KW-0315">Glutamine amidotransferase</keyword>
<dbReference type="NCBIfam" id="TIGR01536">
    <property type="entry name" value="asn_synth_AEB"/>
    <property type="match status" value="1"/>
</dbReference>
<protein>
    <recommendedName>
        <fullName evidence="3">asparagine synthase (glutamine-hydrolyzing)</fullName>
        <ecNumber evidence="3">6.3.5.4</ecNumber>
    </recommendedName>
</protein>
<comment type="similarity">
    <text evidence="2">Belongs to the asparagine synthetase family.</text>
</comment>
<dbReference type="PIRSF" id="PIRSF001589">
    <property type="entry name" value="Asn_synthetase_glu-h"/>
    <property type="match status" value="1"/>
</dbReference>
<dbReference type="AlphaFoldDB" id="A0A437R9F1"/>
<dbReference type="Proteomes" id="UP000285575">
    <property type="component" value="Unassembled WGS sequence"/>
</dbReference>
<dbReference type="InterPro" id="IPR014729">
    <property type="entry name" value="Rossmann-like_a/b/a_fold"/>
</dbReference>
<dbReference type="PROSITE" id="PS51278">
    <property type="entry name" value="GATASE_TYPE_2"/>
    <property type="match status" value="1"/>
</dbReference>
<dbReference type="GO" id="GO:0006529">
    <property type="term" value="P:asparagine biosynthetic process"/>
    <property type="evidence" value="ECO:0007669"/>
    <property type="project" value="InterPro"/>
</dbReference>
<dbReference type="Pfam" id="PF13537">
    <property type="entry name" value="GATase_7"/>
    <property type="match status" value="1"/>
</dbReference>
<dbReference type="Pfam" id="PF00733">
    <property type="entry name" value="Asn_synthase"/>
    <property type="match status" value="1"/>
</dbReference>
<evidence type="ECO:0000256" key="4">
    <source>
        <dbReference type="ARBA" id="ARBA00022741"/>
    </source>
</evidence>
<dbReference type="InterPro" id="IPR017932">
    <property type="entry name" value="GATase_2_dom"/>
</dbReference>
<comment type="catalytic activity">
    <reaction evidence="7">
        <text>L-aspartate + L-glutamine + ATP + H2O = L-asparagine + L-glutamate + AMP + diphosphate + H(+)</text>
        <dbReference type="Rhea" id="RHEA:12228"/>
        <dbReference type="ChEBI" id="CHEBI:15377"/>
        <dbReference type="ChEBI" id="CHEBI:15378"/>
        <dbReference type="ChEBI" id="CHEBI:29985"/>
        <dbReference type="ChEBI" id="CHEBI:29991"/>
        <dbReference type="ChEBI" id="CHEBI:30616"/>
        <dbReference type="ChEBI" id="CHEBI:33019"/>
        <dbReference type="ChEBI" id="CHEBI:58048"/>
        <dbReference type="ChEBI" id="CHEBI:58359"/>
        <dbReference type="ChEBI" id="CHEBI:456215"/>
        <dbReference type="EC" id="6.3.5.4"/>
    </reaction>
</comment>
<dbReference type="CDD" id="cd00712">
    <property type="entry name" value="AsnB"/>
    <property type="match status" value="1"/>
</dbReference>
<dbReference type="InterPro" id="IPR033738">
    <property type="entry name" value="AsnB_N"/>
</dbReference>
<evidence type="ECO:0000256" key="5">
    <source>
        <dbReference type="ARBA" id="ARBA00022840"/>
    </source>
</evidence>
<evidence type="ECO:0000259" key="9">
    <source>
        <dbReference type="PROSITE" id="PS51278"/>
    </source>
</evidence>
<accession>A0A437R9F1</accession>
<dbReference type="GO" id="GO:0005524">
    <property type="term" value="F:ATP binding"/>
    <property type="evidence" value="ECO:0007669"/>
    <property type="project" value="UniProtKB-KW"/>
</dbReference>
<sequence length="663" mass="72334">MCGIVFAYTPAAPTTAATLAAMAGALRHRGPDDEGHLLWHPHDAAFGPPRLLAGADTPATVQQAHTPWQPQGRLEEQPRLAAPLAMGHRRLAIVDLSPWGHQPMVRAGRWHVVYNGEIYNHIELRAELEALGQRFLTHSDTEVLLAAIATWGPQAALARCNGMWAFALLDTERRTVLIARDRFGVKPLYVWRGEGGALLLASEIKALLQHPAVRSAPSTAACAAYLQRGPQAWREETEFAGITRFPAGHFAEFSLDAPGALQPRAFWHRPPAANTDEPFSPQRAQALCGRYAELLEDAVRLRLRADVRLGTALSGGLDSSSIAALVNTQLRAAGRDEKQETFSSVYRGATVRSADESTFVERVVQQLGVRSNLVEPVASEVPRAHEHMVWALDTPPAGTLMSSWHTFALVARRGVVVTLDGQGADEQLAGYSRYVRNRLVHAPLAALPGEVRAFMKLQGFGSAIAIGLGGQLLRRVAGRGAVAALAARLRMGGDPARTVDEALAQDFHTHLQTLLLYGDKTAMAWSVESRMPFMDVRLVEFLATVPPAYKIHGGWTKWLARQALDARLPRDVAWRRDKMGWAVPEPAWFEGAPSPLGTWLQQQLQGSAFAQQAAASAGLSIAQAPLPQRLRLLNLAVWHRLFFEEAGRPGRLLGRGMPLQVTA</sequence>
<gene>
    <name evidence="10" type="primary">asnB</name>
    <name evidence="10" type="ORF">EOE66_21045</name>
</gene>
<dbReference type="SUPFAM" id="SSF56235">
    <property type="entry name" value="N-terminal nucleophile aminohydrolases (Ntn hydrolases)"/>
    <property type="match status" value="1"/>
</dbReference>
<keyword evidence="10" id="KW-0436">Ligase</keyword>
<dbReference type="Gene3D" id="3.40.50.620">
    <property type="entry name" value="HUPs"/>
    <property type="match status" value="1"/>
</dbReference>
<dbReference type="SUPFAM" id="SSF52402">
    <property type="entry name" value="Adenine nucleotide alpha hydrolases-like"/>
    <property type="match status" value="1"/>
</dbReference>
<evidence type="ECO:0000313" key="10">
    <source>
        <dbReference type="EMBL" id="RVU43426.1"/>
    </source>
</evidence>
<name>A0A437R9F1_9BURK</name>
<evidence type="ECO:0000256" key="3">
    <source>
        <dbReference type="ARBA" id="ARBA00012737"/>
    </source>
</evidence>
<dbReference type="OrthoDB" id="9763290at2"/>
<dbReference type="RefSeq" id="WP_128230710.1">
    <property type="nucleotide sequence ID" value="NZ_SACR01000007.1"/>
</dbReference>
<dbReference type="CDD" id="cd01991">
    <property type="entry name" value="Asn_synthase_B_C"/>
    <property type="match status" value="1"/>
</dbReference>
<comment type="caution">
    <text evidence="10">The sequence shown here is derived from an EMBL/GenBank/DDBJ whole genome shotgun (WGS) entry which is preliminary data.</text>
</comment>
<dbReference type="GO" id="GO:0005829">
    <property type="term" value="C:cytosol"/>
    <property type="evidence" value="ECO:0007669"/>
    <property type="project" value="TreeGrafter"/>
</dbReference>
<dbReference type="EC" id="6.3.5.4" evidence="3"/>
<keyword evidence="11" id="KW-1185">Reference proteome</keyword>
<comment type="pathway">
    <text evidence="1">Amino-acid biosynthesis; L-asparagine biosynthesis; L-asparagine from L-aspartate (L-Gln route): step 1/1.</text>
</comment>
<dbReference type="Gene3D" id="3.60.20.10">
    <property type="entry name" value="Glutamine Phosphoribosylpyrophosphate, subunit 1, domain 1"/>
    <property type="match status" value="1"/>
</dbReference>